<dbReference type="EMBL" id="JBIQWL010000001">
    <property type="protein sequence ID" value="MFH8248979.1"/>
    <property type="molecule type" value="Genomic_DNA"/>
</dbReference>
<feature type="transmembrane region" description="Helical" evidence="1">
    <location>
        <begin position="37"/>
        <end position="57"/>
    </location>
</feature>
<sequence length="769" mass="82177">MNAIAERSARMWWIFLSVCSAGIVVYQLMPSGVAGDLVYVGVGLASAVAIVAGVRLNRPSARSAWYLMAVGVFLSAVADGIFSWIVRVQGEDAFPTLADAFYLAAYPFFAAGLLLLIRARRPLKDLAGFLDSAILTAGLGLVVWVLLAAPTMENHHDSWLAAGVSTAYPVADIVLLGMLIGLITIPGSRSVSLILLVLAIVLLIVVDLAAALLDLLSAPSTSIDALWLASYALWGAAALHTSMRTLSEPAIQADVQFPGTRLAALAVATFVAPVMLILEHLLGLPIDGWPIGIATLVMFALLIARMKIAIDQIAAANRQRIEAQEALAYQAAHDALTDLPNRALAVELITAALSGVTGAADRVALLFLDLDGFKRVNDTLGHDAGDELLRVMAGRLRENVRAGDVACRLGGDEFVILLAPLTDEADAVAVANRLVPVLSAPVTVAGQHDVSVGASIGVAVSRGQGTSPDALLKEADSAVYGAKRSGRGRVKVFDAEMRRELHARTELERDLSRAIERNQLIVHYQPIVHLASGGVQGFEALVRWPRDGRLLPPSAFVPIAEESELVCDLDAWVLRQATRQLAHWNERSGSRWLSMAVNVSGRHIVRPRVVAEVREAVAAAGVDPAQLVLEITETALVDDSIAVKHLDELRHDGIAIGIDDFGTGYSSIARLEDLPIDILKIDRRFTHTTGSSPRLLRMIVETGHALGLRLIVEGVETEDQLALLRSIGCESAQGYLLGRPLDPDAIAAPQQRGAPRLVRAGMRQEFSGS</sequence>
<feature type="domain" description="GGDEF" evidence="3">
    <location>
        <begin position="361"/>
        <end position="495"/>
    </location>
</feature>
<dbReference type="PANTHER" id="PTHR44757:SF2">
    <property type="entry name" value="BIOFILM ARCHITECTURE MAINTENANCE PROTEIN MBAA"/>
    <property type="match status" value="1"/>
</dbReference>
<feature type="domain" description="EAL" evidence="2">
    <location>
        <begin position="504"/>
        <end position="754"/>
    </location>
</feature>
<feature type="transmembrane region" description="Helical" evidence="1">
    <location>
        <begin position="225"/>
        <end position="241"/>
    </location>
</feature>
<dbReference type="RefSeq" id="WP_396638931.1">
    <property type="nucleotide sequence ID" value="NZ_JBIQWL010000001.1"/>
</dbReference>
<dbReference type="Gene3D" id="3.30.70.270">
    <property type="match status" value="1"/>
</dbReference>
<gene>
    <name evidence="4" type="ORF">ACH3VR_01265</name>
</gene>
<protein>
    <submittedName>
        <fullName evidence="4">Bifunctional diguanylate cyclase/phosphodiesterase</fullName>
    </submittedName>
</protein>
<dbReference type="Pfam" id="PF00563">
    <property type="entry name" value="EAL"/>
    <property type="match status" value="1"/>
</dbReference>
<feature type="transmembrane region" description="Helical" evidence="1">
    <location>
        <begin position="64"/>
        <end position="85"/>
    </location>
</feature>
<dbReference type="PANTHER" id="PTHR44757">
    <property type="entry name" value="DIGUANYLATE CYCLASE DGCP"/>
    <property type="match status" value="1"/>
</dbReference>
<feature type="transmembrane region" description="Helical" evidence="1">
    <location>
        <begin position="97"/>
        <end position="117"/>
    </location>
</feature>
<feature type="transmembrane region" description="Helical" evidence="1">
    <location>
        <begin position="288"/>
        <end position="310"/>
    </location>
</feature>
<evidence type="ECO:0000313" key="4">
    <source>
        <dbReference type="EMBL" id="MFH8248979.1"/>
    </source>
</evidence>
<keyword evidence="1" id="KW-0472">Membrane</keyword>
<dbReference type="InterPro" id="IPR035919">
    <property type="entry name" value="EAL_sf"/>
</dbReference>
<evidence type="ECO:0000259" key="2">
    <source>
        <dbReference type="PROSITE" id="PS50883"/>
    </source>
</evidence>
<evidence type="ECO:0000313" key="5">
    <source>
        <dbReference type="Proteomes" id="UP001610861"/>
    </source>
</evidence>
<dbReference type="InterPro" id="IPR029787">
    <property type="entry name" value="Nucleotide_cyclase"/>
</dbReference>
<dbReference type="Gene3D" id="3.20.20.450">
    <property type="entry name" value="EAL domain"/>
    <property type="match status" value="1"/>
</dbReference>
<feature type="transmembrane region" description="Helical" evidence="1">
    <location>
        <begin position="129"/>
        <end position="147"/>
    </location>
</feature>
<dbReference type="PROSITE" id="PS50887">
    <property type="entry name" value="GGDEF"/>
    <property type="match status" value="1"/>
</dbReference>
<dbReference type="SUPFAM" id="SSF141868">
    <property type="entry name" value="EAL domain-like"/>
    <property type="match status" value="1"/>
</dbReference>
<dbReference type="SMART" id="SM00052">
    <property type="entry name" value="EAL"/>
    <property type="match status" value="1"/>
</dbReference>
<feature type="transmembrane region" description="Helical" evidence="1">
    <location>
        <begin position="193"/>
        <end position="213"/>
    </location>
</feature>
<keyword evidence="1" id="KW-1133">Transmembrane helix</keyword>
<proteinExistence type="predicted"/>
<accession>A0ABW7Q2C1</accession>
<keyword evidence="5" id="KW-1185">Reference proteome</keyword>
<dbReference type="PROSITE" id="PS50883">
    <property type="entry name" value="EAL"/>
    <property type="match status" value="1"/>
</dbReference>
<feature type="transmembrane region" description="Helical" evidence="1">
    <location>
        <begin position="262"/>
        <end position="282"/>
    </location>
</feature>
<dbReference type="Proteomes" id="UP001610861">
    <property type="component" value="Unassembled WGS sequence"/>
</dbReference>
<evidence type="ECO:0000256" key="1">
    <source>
        <dbReference type="SAM" id="Phobius"/>
    </source>
</evidence>
<dbReference type="Pfam" id="PF00990">
    <property type="entry name" value="GGDEF"/>
    <property type="match status" value="1"/>
</dbReference>
<dbReference type="InterPro" id="IPR043128">
    <property type="entry name" value="Rev_trsase/Diguanyl_cyclase"/>
</dbReference>
<dbReference type="InterPro" id="IPR000160">
    <property type="entry name" value="GGDEF_dom"/>
</dbReference>
<dbReference type="InterPro" id="IPR052155">
    <property type="entry name" value="Biofilm_reg_signaling"/>
</dbReference>
<dbReference type="CDD" id="cd01948">
    <property type="entry name" value="EAL"/>
    <property type="match status" value="1"/>
</dbReference>
<dbReference type="SMART" id="SM00267">
    <property type="entry name" value="GGDEF"/>
    <property type="match status" value="1"/>
</dbReference>
<feature type="transmembrane region" description="Helical" evidence="1">
    <location>
        <begin position="12"/>
        <end position="31"/>
    </location>
</feature>
<reference evidence="4 5" key="1">
    <citation type="submission" date="2024-09" db="EMBL/GenBank/DDBJ databases">
        <authorList>
            <person name="Pan X."/>
        </authorList>
    </citation>
    <scope>NUCLEOTIDE SEQUENCE [LARGE SCALE GENOMIC DNA]</scope>
    <source>
        <strain evidence="4 5">B2969</strain>
    </source>
</reference>
<organism evidence="4 5">
    <name type="scientific">Microbacterium alkaliflavum</name>
    <dbReference type="NCBI Taxonomy" id="3248839"/>
    <lineage>
        <taxon>Bacteria</taxon>
        <taxon>Bacillati</taxon>
        <taxon>Actinomycetota</taxon>
        <taxon>Actinomycetes</taxon>
        <taxon>Micrococcales</taxon>
        <taxon>Microbacteriaceae</taxon>
        <taxon>Microbacterium</taxon>
    </lineage>
</organism>
<name>A0ABW7Q2C1_9MICO</name>
<feature type="transmembrane region" description="Helical" evidence="1">
    <location>
        <begin position="159"/>
        <end position="181"/>
    </location>
</feature>
<comment type="caution">
    <text evidence="4">The sequence shown here is derived from an EMBL/GenBank/DDBJ whole genome shotgun (WGS) entry which is preliminary data.</text>
</comment>
<dbReference type="NCBIfam" id="TIGR00254">
    <property type="entry name" value="GGDEF"/>
    <property type="match status" value="1"/>
</dbReference>
<dbReference type="InterPro" id="IPR001633">
    <property type="entry name" value="EAL_dom"/>
</dbReference>
<dbReference type="SUPFAM" id="SSF55073">
    <property type="entry name" value="Nucleotide cyclase"/>
    <property type="match status" value="1"/>
</dbReference>
<evidence type="ECO:0000259" key="3">
    <source>
        <dbReference type="PROSITE" id="PS50887"/>
    </source>
</evidence>
<keyword evidence="1" id="KW-0812">Transmembrane</keyword>
<dbReference type="CDD" id="cd01949">
    <property type="entry name" value="GGDEF"/>
    <property type="match status" value="1"/>
</dbReference>